<dbReference type="EMBL" id="MSCN01000001">
    <property type="protein sequence ID" value="PQJ79394.1"/>
    <property type="molecule type" value="Genomic_DNA"/>
</dbReference>
<gene>
    <name evidence="1" type="ORF">BTO18_09510</name>
</gene>
<dbReference type="Proteomes" id="UP000238882">
    <property type="component" value="Unassembled WGS sequence"/>
</dbReference>
<evidence type="ECO:0000313" key="2">
    <source>
        <dbReference type="Proteomes" id="UP000238882"/>
    </source>
</evidence>
<dbReference type="AlphaFoldDB" id="A0A2S7WP80"/>
<protein>
    <submittedName>
        <fullName evidence="1">Uncharacterized protein</fullName>
    </submittedName>
</protein>
<dbReference type="OrthoDB" id="1324326at2"/>
<dbReference type="RefSeq" id="WP_105015993.1">
    <property type="nucleotide sequence ID" value="NZ_MSCN01000001.1"/>
</dbReference>
<name>A0A2S7WP80_9FLAO</name>
<organism evidence="1 2">
    <name type="scientific">Polaribacter porphyrae</name>
    <dbReference type="NCBI Taxonomy" id="1137780"/>
    <lineage>
        <taxon>Bacteria</taxon>
        <taxon>Pseudomonadati</taxon>
        <taxon>Bacteroidota</taxon>
        <taxon>Flavobacteriia</taxon>
        <taxon>Flavobacteriales</taxon>
        <taxon>Flavobacteriaceae</taxon>
    </lineage>
</organism>
<sequence>MDIKIANEQVYLIKNIIESEHSTEEIKKKCFDFYADFFKNASDEIVDSTFREIKFLKGNESEKYGLLYLYFERAKDFSVIKDFFRFFEDPSYIFDIMMRLYETASDYRFSIDLFVEAIWKGWQSNKEKTEELILNLFRNHPVFGVLGVKIILSPYRGALEIDLLNIKEEKYQINAIKSICKHPHSFDKLLDLILPLRNSKHDNVRKVLIEELASKIFLVYHDKIHDQVKDSLSDNDKDREFLKPLSRALKNYHKLKNLKESINDLNPLDNEKELMDLYYRLEMEENAKMMDEAREGRGTFLEMTSKVIVVRGNSVKYDDREPMPLARIEHSTLIDASSYLNPELYERKLNNFE</sequence>
<comment type="caution">
    <text evidence="1">The sequence shown here is derived from an EMBL/GenBank/DDBJ whole genome shotgun (WGS) entry which is preliminary data.</text>
</comment>
<keyword evidence="2" id="KW-1185">Reference proteome</keyword>
<accession>A0A2S7WP80</accession>
<proteinExistence type="predicted"/>
<reference evidence="1 2" key="1">
    <citation type="submission" date="2016-12" db="EMBL/GenBank/DDBJ databases">
        <title>Trade-off between light-utilization and light-protection in marine flavobacteria.</title>
        <authorList>
            <person name="Kumagai Y."/>
            <person name="Yoshizawa S."/>
            <person name="Kogure K."/>
            <person name="Iwasaki W."/>
        </authorList>
    </citation>
    <scope>NUCLEOTIDE SEQUENCE [LARGE SCALE GENOMIC DNA]</scope>
    <source>
        <strain evidence="1 2">NBRC 108759</strain>
    </source>
</reference>
<evidence type="ECO:0000313" key="1">
    <source>
        <dbReference type="EMBL" id="PQJ79394.1"/>
    </source>
</evidence>